<gene>
    <name evidence="3" type="ORF">KQX54_008791</name>
</gene>
<evidence type="ECO:0008006" key="5">
    <source>
        <dbReference type="Google" id="ProtNLM"/>
    </source>
</evidence>
<feature type="region of interest" description="Disordered" evidence="2">
    <location>
        <begin position="252"/>
        <end position="303"/>
    </location>
</feature>
<comment type="similarity">
    <text evidence="1">Belongs to the SAS10 family.</text>
</comment>
<feature type="compositionally biased region" description="Acidic residues" evidence="2">
    <location>
        <begin position="143"/>
        <end position="156"/>
    </location>
</feature>
<dbReference type="GO" id="GO:0000462">
    <property type="term" value="P:maturation of SSU-rRNA from tricistronic rRNA transcript (SSU-rRNA, 5.8S rRNA, LSU-rRNA)"/>
    <property type="evidence" value="ECO:0007669"/>
    <property type="project" value="TreeGrafter"/>
</dbReference>
<protein>
    <recommendedName>
        <fullName evidence="5">Neuroguidin</fullName>
    </recommendedName>
</protein>
<feature type="compositionally biased region" description="Basic and acidic residues" evidence="2">
    <location>
        <begin position="180"/>
        <end position="200"/>
    </location>
</feature>
<dbReference type="PANTHER" id="PTHR13237">
    <property type="entry name" value="SOMETHING ABOUT SILENCING PROTEIN 10-RELATED"/>
    <property type="match status" value="1"/>
</dbReference>
<dbReference type="Pfam" id="PF04000">
    <property type="entry name" value="Sas10_Utp3"/>
    <property type="match status" value="1"/>
</dbReference>
<dbReference type="InterPro" id="IPR007146">
    <property type="entry name" value="Sas10/Utp3/C1D"/>
</dbReference>
<dbReference type="Proteomes" id="UP000826195">
    <property type="component" value="Unassembled WGS sequence"/>
</dbReference>
<reference evidence="3 4" key="1">
    <citation type="journal article" date="2021" name="J. Hered.">
        <title>A chromosome-level genome assembly of the parasitoid wasp, Cotesia glomerata (Hymenoptera: Braconidae).</title>
        <authorList>
            <person name="Pinto B.J."/>
            <person name="Weis J.J."/>
            <person name="Gamble T."/>
            <person name="Ode P.J."/>
            <person name="Paul R."/>
            <person name="Zaspel J.M."/>
        </authorList>
    </citation>
    <scope>NUCLEOTIDE SEQUENCE [LARGE SCALE GENOMIC DNA]</scope>
    <source>
        <strain evidence="3">CgM1</strain>
    </source>
</reference>
<evidence type="ECO:0000313" key="4">
    <source>
        <dbReference type="Proteomes" id="UP000826195"/>
    </source>
</evidence>
<proteinExistence type="inferred from homology"/>
<comment type="caution">
    <text evidence="3">The sequence shown here is derived from an EMBL/GenBank/DDBJ whole genome shotgun (WGS) entry which is preliminary data.</text>
</comment>
<name>A0AAV7IE39_COTGL</name>
<feature type="compositionally biased region" description="Basic residues" evidence="2">
    <location>
        <begin position="283"/>
        <end position="303"/>
    </location>
</feature>
<dbReference type="AlphaFoldDB" id="A0AAV7IE39"/>
<evidence type="ECO:0000256" key="1">
    <source>
        <dbReference type="ARBA" id="ARBA00010979"/>
    </source>
</evidence>
<dbReference type="PANTHER" id="PTHR13237:SF9">
    <property type="entry name" value="NEUROGUIDIN"/>
    <property type="match status" value="1"/>
</dbReference>
<dbReference type="GO" id="GO:0032040">
    <property type="term" value="C:small-subunit processome"/>
    <property type="evidence" value="ECO:0007669"/>
    <property type="project" value="TreeGrafter"/>
</dbReference>
<evidence type="ECO:0000313" key="3">
    <source>
        <dbReference type="EMBL" id="KAH0549372.1"/>
    </source>
</evidence>
<organism evidence="3 4">
    <name type="scientific">Cotesia glomerata</name>
    <name type="common">Lepidopteran parasitic wasp</name>
    <name type="synonym">Apanteles glomeratus</name>
    <dbReference type="NCBI Taxonomy" id="32391"/>
    <lineage>
        <taxon>Eukaryota</taxon>
        <taxon>Metazoa</taxon>
        <taxon>Ecdysozoa</taxon>
        <taxon>Arthropoda</taxon>
        <taxon>Hexapoda</taxon>
        <taxon>Insecta</taxon>
        <taxon>Pterygota</taxon>
        <taxon>Neoptera</taxon>
        <taxon>Endopterygota</taxon>
        <taxon>Hymenoptera</taxon>
        <taxon>Apocrita</taxon>
        <taxon>Ichneumonoidea</taxon>
        <taxon>Braconidae</taxon>
        <taxon>Microgastrinae</taxon>
        <taxon>Cotesia</taxon>
    </lineage>
</organism>
<evidence type="ECO:0000256" key="2">
    <source>
        <dbReference type="SAM" id="MobiDB-lite"/>
    </source>
</evidence>
<dbReference type="EMBL" id="JAHXZJ010001864">
    <property type="protein sequence ID" value="KAH0549372.1"/>
    <property type="molecule type" value="Genomic_DNA"/>
</dbReference>
<accession>A0AAV7IE39</accession>
<keyword evidence="4" id="KW-1185">Reference proteome</keyword>
<feature type="region of interest" description="Disordered" evidence="2">
    <location>
        <begin position="139"/>
        <end position="205"/>
    </location>
</feature>
<sequence length="303" mass="34736">MVIATDEMEEKDLAQSLSLLIEMNASVIEVNKLVELMMSRAKNNELSTSKGLSFLETKYHMLLSYLINLTYIIIKKCSGEQIEGSPSIDRLVEIKTVLEKIKPIDYKLKYQIEKLVRSTMSVGDDMDPTKFKANPEAFAAKIDDDDENESESDDQDGEAKDSDKKKSKKGVYVPPKISAHHYDGDDTKLDKIRKAEERSRRQAVSGAILRELKEEFLETPMEDSLDREKKIDLSNEHKEKIEYEETYMTRLPVSKQEKHRNRQMSTLGTLGDEITSFGGPSAGKKRRAGKEKTKKRFKKKRNF</sequence>